<evidence type="ECO:0000256" key="3">
    <source>
        <dbReference type="ARBA" id="ARBA00004174"/>
    </source>
</evidence>
<dbReference type="GO" id="GO:0005506">
    <property type="term" value="F:iron ion binding"/>
    <property type="evidence" value="ECO:0007669"/>
    <property type="project" value="InterPro"/>
</dbReference>
<dbReference type="Proteomes" id="UP000504635">
    <property type="component" value="Unplaced"/>
</dbReference>
<dbReference type="InterPro" id="IPR050196">
    <property type="entry name" value="Cytochrome_P450_Monoox"/>
</dbReference>
<keyword evidence="11" id="KW-0408">Iron</keyword>
<evidence type="ECO:0000256" key="9">
    <source>
        <dbReference type="ARBA" id="ARBA00022848"/>
    </source>
</evidence>
<keyword evidence="10" id="KW-0560">Oxidoreductase</keyword>
<proteinExistence type="inferred from homology"/>
<organism evidence="14 15">
    <name type="scientific">Sitophilus oryzae</name>
    <name type="common">Rice weevil</name>
    <name type="synonym">Curculio oryzae</name>
    <dbReference type="NCBI Taxonomy" id="7048"/>
    <lineage>
        <taxon>Eukaryota</taxon>
        <taxon>Metazoa</taxon>
        <taxon>Ecdysozoa</taxon>
        <taxon>Arthropoda</taxon>
        <taxon>Hexapoda</taxon>
        <taxon>Insecta</taxon>
        <taxon>Pterygota</taxon>
        <taxon>Neoptera</taxon>
        <taxon>Endopterygota</taxon>
        <taxon>Coleoptera</taxon>
        <taxon>Polyphaga</taxon>
        <taxon>Cucujiformia</taxon>
        <taxon>Curculionidae</taxon>
        <taxon>Dryophthorinae</taxon>
        <taxon>Sitophilus</taxon>
    </lineage>
</organism>
<dbReference type="RefSeq" id="XP_030746386.1">
    <property type="nucleotide sequence ID" value="XM_030890526.1"/>
</dbReference>
<dbReference type="InParanoid" id="A0A6J2X5C0"/>
<dbReference type="Pfam" id="PF00067">
    <property type="entry name" value="p450"/>
    <property type="match status" value="1"/>
</dbReference>
<evidence type="ECO:0000256" key="5">
    <source>
        <dbReference type="ARBA" id="ARBA00010617"/>
    </source>
</evidence>
<keyword evidence="12" id="KW-0503">Monooxygenase</keyword>
<dbReference type="Gene3D" id="1.10.630.10">
    <property type="entry name" value="Cytochrome P450"/>
    <property type="match status" value="1"/>
</dbReference>
<keyword evidence="8" id="KW-0256">Endoplasmic reticulum</keyword>
<name>A0A6J2X5C0_SITOR</name>
<dbReference type="GO" id="GO:0004497">
    <property type="term" value="F:monooxygenase activity"/>
    <property type="evidence" value="ECO:0007669"/>
    <property type="project" value="UniProtKB-KW"/>
</dbReference>
<keyword evidence="14" id="KW-1185">Reference proteome</keyword>
<keyword evidence="6" id="KW-0349">Heme</keyword>
<reference evidence="15" key="1">
    <citation type="submission" date="2025-08" db="UniProtKB">
        <authorList>
            <consortium name="RefSeq"/>
        </authorList>
    </citation>
    <scope>IDENTIFICATION</scope>
    <source>
        <tissue evidence="15">Gonads</tissue>
    </source>
</reference>
<dbReference type="KEGG" id="soy:115875131"/>
<evidence type="ECO:0000256" key="1">
    <source>
        <dbReference type="ARBA" id="ARBA00001971"/>
    </source>
</evidence>
<comment type="similarity">
    <text evidence="5">Belongs to the cytochrome P450 family.</text>
</comment>
<dbReference type="InterPro" id="IPR036396">
    <property type="entry name" value="Cyt_P450_sf"/>
</dbReference>
<gene>
    <name evidence="15" type="primary">LOC115875131</name>
</gene>
<keyword evidence="7" id="KW-0479">Metal-binding</keyword>
<comment type="function">
    <text evidence="2">May be involved in the metabolism of insect hormones and in the breakdown of synthetic insecticides.</text>
</comment>
<evidence type="ECO:0000313" key="14">
    <source>
        <dbReference type="Proteomes" id="UP000504635"/>
    </source>
</evidence>
<evidence type="ECO:0000256" key="8">
    <source>
        <dbReference type="ARBA" id="ARBA00022824"/>
    </source>
</evidence>
<evidence type="ECO:0000313" key="15">
    <source>
        <dbReference type="RefSeq" id="XP_030746386.1"/>
    </source>
</evidence>
<dbReference type="SUPFAM" id="SSF48264">
    <property type="entry name" value="Cytochrome P450"/>
    <property type="match status" value="1"/>
</dbReference>
<evidence type="ECO:0000256" key="13">
    <source>
        <dbReference type="ARBA" id="ARBA00023136"/>
    </source>
</evidence>
<evidence type="ECO:0000256" key="12">
    <source>
        <dbReference type="ARBA" id="ARBA00023033"/>
    </source>
</evidence>
<accession>A0A6J2X5C0</accession>
<dbReference type="InterPro" id="IPR001128">
    <property type="entry name" value="Cyt_P450"/>
</dbReference>
<comment type="cofactor">
    <cofactor evidence="1">
        <name>heme</name>
        <dbReference type="ChEBI" id="CHEBI:30413"/>
    </cofactor>
</comment>
<evidence type="ECO:0000256" key="11">
    <source>
        <dbReference type="ARBA" id="ARBA00023004"/>
    </source>
</evidence>
<evidence type="ECO:0000256" key="2">
    <source>
        <dbReference type="ARBA" id="ARBA00003690"/>
    </source>
</evidence>
<dbReference type="PANTHER" id="PTHR24291">
    <property type="entry name" value="CYTOCHROME P450 FAMILY 4"/>
    <property type="match status" value="1"/>
</dbReference>
<keyword evidence="13" id="KW-0472">Membrane</keyword>
<dbReference type="OrthoDB" id="1470350at2759"/>
<dbReference type="GO" id="GO:0016705">
    <property type="term" value="F:oxidoreductase activity, acting on paired donors, with incorporation or reduction of molecular oxygen"/>
    <property type="evidence" value="ECO:0007669"/>
    <property type="project" value="InterPro"/>
</dbReference>
<keyword evidence="9" id="KW-0492">Microsome</keyword>
<dbReference type="GeneID" id="115875131"/>
<dbReference type="GO" id="GO:0020037">
    <property type="term" value="F:heme binding"/>
    <property type="evidence" value="ECO:0007669"/>
    <property type="project" value="InterPro"/>
</dbReference>
<sequence>MLGMYPHYQERVVKEIDAVLGKEDIREDDISRLEFMEMVIKEVMRLFPIAPFIMRKAVADTEVEGYTIPKGASVMIAISLDA</sequence>
<evidence type="ECO:0000256" key="6">
    <source>
        <dbReference type="ARBA" id="ARBA00022617"/>
    </source>
</evidence>
<dbReference type="GO" id="GO:0005789">
    <property type="term" value="C:endoplasmic reticulum membrane"/>
    <property type="evidence" value="ECO:0007669"/>
    <property type="project" value="UniProtKB-SubCell"/>
</dbReference>
<protein>
    <submittedName>
        <fullName evidence="15">Aromatase-like</fullName>
    </submittedName>
</protein>
<comment type="subcellular location">
    <subcellularLocation>
        <location evidence="4">Endoplasmic reticulum membrane</location>
        <topology evidence="4">Peripheral membrane protein</topology>
    </subcellularLocation>
    <subcellularLocation>
        <location evidence="3">Microsome membrane</location>
        <topology evidence="3">Peripheral membrane protein</topology>
    </subcellularLocation>
</comment>
<evidence type="ECO:0000256" key="4">
    <source>
        <dbReference type="ARBA" id="ARBA00004406"/>
    </source>
</evidence>
<evidence type="ECO:0000256" key="10">
    <source>
        <dbReference type="ARBA" id="ARBA00023002"/>
    </source>
</evidence>
<dbReference type="AlphaFoldDB" id="A0A6J2X5C0"/>
<evidence type="ECO:0000256" key="7">
    <source>
        <dbReference type="ARBA" id="ARBA00022723"/>
    </source>
</evidence>
<dbReference type="PANTHER" id="PTHR24291:SF189">
    <property type="entry name" value="CYTOCHROME P450 4C3-RELATED"/>
    <property type="match status" value="1"/>
</dbReference>